<organism evidence="5 6">
    <name type="scientific">Nicotiana tabacum</name>
    <name type="common">Common tobacco</name>
    <dbReference type="NCBI Taxonomy" id="4097"/>
    <lineage>
        <taxon>Eukaryota</taxon>
        <taxon>Viridiplantae</taxon>
        <taxon>Streptophyta</taxon>
        <taxon>Embryophyta</taxon>
        <taxon>Tracheophyta</taxon>
        <taxon>Spermatophyta</taxon>
        <taxon>Magnoliopsida</taxon>
        <taxon>eudicotyledons</taxon>
        <taxon>Gunneridae</taxon>
        <taxon>Pentapetalae</taxon>
        <taxon>asterids</taxon>
        <taxon>lamiids</taxon>
        <taxon>Solanales</taxon>
        <taxon>Solanaceae</taxon>
        <taxon>Nicotianoideae</taxon>
        <taxon>Nicotianeae</taxon>
        <taxon>Nicotiana</taxon>
    </lineage>
</organism>
<dbReference type="Gene3D" id="3.40.50.1110">
    <property type="entry name" value="SGNH hydrolase"/>
    <property type="match status" value="1"/>
</dbReference>
<evidence type="ECO:0000313" key="5">
    <source>
        <dbReference type="Proteomes" id="UP000790787"/>
    </source>
</evidence>
<keyword evidence="4" id="KW-0325">Glycoprotein</keyword>
<dbReference type="CDD" id="cd01837">
    <property type="entry name" value="SGNH_plant_lipase_like"/>
    <property type="match status" value="1"/>
</dbReference>
<protein>
    <submittedName>
        <fullName evidence="6">GDSL esterase/lipase At5g03980</fullName>
    </submittedName>
</protein>
<dbReference type="OMA" id="FLCAEIR"/>
<keyword evidence="2" id="KW-0732">Signal</keyword>
<dbReference type="InterPro" id="IPR001087">
    <property type="entry name" value="GDSL"/>
</dbReference>
<dbReference type="GO" id="GO:0016788">
    <property type="term" value="F:hydrolase activity, acting on ester bonds"/>
    <property type="evidence" value="ECO:0007669"/>
    <property type="project" value="InterPro"/>
</dbReference>
<dbReference type="InterPro" id="IPR036514">
    <property type="entry name" value="SGNH_hydro_sf"/>
</dbReference>
<accession>A0A1S3ZLT2</accession>
<keyword evidence="5" id="KW-1185">Reference proteome</keyword>
<gene>
    <name evidence="6" type="primary">LOC107788330</name>
</gene>
<dbReference type="RefSeq" id="XP_016465495.1">
    <property type="nucleotide sequence ID" value="XM_016610009.1"/>
</dbReference>
<dbReference type="PANTHER" id="PTHR22835">
    <property type="entry name" value="ZINC FINGER FYVE DOMAIN CONTAINING PROTEIN"/>
    <property type="match status" value="1"/>
</dbReference>
<dbReference type="Pfam" id="PF00657">
    <property type="entry name" value="Lipase_GDSL"/>
    <property type="match status" value="1"/>
</dbReference>
<dbReference type="PaxDb" id="4097-A0A1S3ZLT2"/>
<dbReference type="OrthoDB" id="1600564at2759"/>
<dbReference type="KEGG" id="nta:107788330"/>
<dbReference type="Proteomes" id="UP000790787">
    <property type="component" value="Chromosome 11"/>
</dbReference>
<keyword evidence="3" id="KW-0378">Hydrolase</keyword>
<dbReference type="GeneID" id="107788330"/>
<name>A0A1S3ZLT2_TOBAC</name>
<reference evidence="5" key="1">
    <citation type="journal article" date="2014" name="Nat. Commun.">
        <title>The tobacco genome sequence and its comparison with those of tomato and potato.</title>
        <authorList>
            <person name="Sierro N."/>
            <person name="Battey J.N."/>
            <person name="Ouadi S."/>
            <person name="Bakaher N."/>
            <person name="Bovet L."/>
            <person name="Willig A."/>
            <person name="Goepfert S."/>
            <person name="Peitsch M.C."/>
            <person name="Ivanov N.V."/>
        </authorList>
    </citation>
    <scope>NUCLEOTIDE SEQUENCE [LARGE SCALE GENOMIC DNA]</scope>
</reference>
<reference evidence="6" key="2">
    <citation type="submission" date="2025-08" db="UniProtKB">
        <authorList>
            <consortium name="RefSeq"/>
        </authorList>
    </citation>
    <scope>IDENTIFICATION</scope>
    <source>
        <tissue evidence="6">Leaf</tissue>
    </source>
</reference>
<comment type="similarity">
    <text evidence="1">Belongs to the 'GDSL' lipolytic enzyme family.</text>
</comment>
<evidence type="ECO:0000256" key="3">
    <source>
        <dbReference type="ARBA" id="ARBA00022801"/>
    </source>
</evidence>
<sequence length="387" mass="43117">MLTYLNSTIDIESWAMALLIQVLISFLVVQQCFQKSDAQLMLQIPALSKCGFDKIYQLGDSLSDTGNFIRLSIWGSVSPFAKLPYGVNFFKKGTGRASDGMIIIDFIALESGLPLLNPYMDQNANFAHGANFAVIGATALEAGVLAEKKIFNPLGNGSLDMQLGWMSSHFQYTCHNDCSEYLKSSLFLVGEIGGNEFFYGLTQGKTMEELRNMVPEVVQNIVEAVNTVTGFGAIRIFIPGNFPIGCLPMTLTTFLTNNSMAYDENYCLKDLNSLAIFYNENQQQAIEDLKKKNPNVTLIYGDYYNAYQWLLQNTVNHGFDQNSLRKACCGEGGYYNYDAKRHCGFPGVPVCADPSTYISWDGVHLTEKAYSLIARWLIDDILPQLEC</sequence>
<dbReference type="AlphaFoldDB" id="A0A1S3ZLT2"/>
<evidence type="ECO:0000313" key="6">
    <source>
        <dbReference type="RefSeq" id="XP_016465495.1"/>
    </source>
</evidence>
<proteinExistence type="inferred from homology"/>
<evidence type="ECO:0000256" key="2">
    <source>
        <dbReference type="ARBA" id="ARBA00022729"/>
    </source>
</evidence>
<dbReference type="InterPro" id="IPR035669">
    <property type="entry name" value="SGNH_plant_lipase-like"/>
</dbReference>
<dbReference type="PANTHER" id="PTHR22835:SF517">
    <property type="entry name" value="GDSL-LIKE LIPASE_ACYLHYDROLASE FAMILY PROTEIN, EXPRESSED"/>
    <property type="match status" value="1"/>
</dbReference>
<evidence type="ECO:0000256" key="4">
    <source>
        <dbReference type="ARBA" id="ARBA00023180"/>
    </source>
</evidence>
<dbReference type="SUPFAM" id="SSF52266">
    <property type="entry name" value="SGNH hydrolase"/>
    <property type="match status" value="1"/>
</dbReference>
<dbReference type="RefSeq" id="XP_016465495.1">
    <property type="nucleotide sequence ID" value="XM_016610009.2"/>
</dbReference>
<evidence type="ECO:0000256" key="1">
    <source>
        <dbReference type="ARBA" id="ARBA00008668"/>
    </source>
</evidence>